<reference evidence="4" key="1">
    <citation type="submission" date="2024-04" db="EMBL/GenBank/DDBJ databases">
        <title>Phylogenomic analyses of a clade within the roseobacter group suggest taxonomic reassignments of species of the genera Aestuariivita, Citreicella, Loktanella, Nautella, Pelagibaca, Ruegeria, Thalassobius, Thiobacimonas and Tropicibacter, and the proposal o.</title>
        <authorList>
            <person name="Jeon C.O."/>
        </authorList>
    </citation>
    <scope>NUCLEOTIDE SEQUENCE [LARGE SCALE GENOMIC DNA]</scope>
    <source>
        <strain evidence="4">BS5-3</strain>
    </source>
</reference>
<evidence type="ECO:0000313" key="3">
    <source>
        <dbReference type="EMBL" id="WZC47481.1"/>
    </source>
</evidence>
<dbReference type="Pfam" id="PF02738">
    <property type="entry name" value="MoCoBD_1"/>
    <property type="match status" value="1"/>
</dbReference>
<evidence type="ECO:0000259" key="2">
    <source>
        <dbReference type="SMART" id="SM01008"/>
    </source>
</evidence>
<dbReference type="SMART" id="SM01008">
    <property type="entry name" value="Ald_Xan_dh_C"/>
    <property type="match status" value="1"/>
</dbReference>
<evidence type="ECO:0000313" key="4">
    <source>
        <dbReference type="Proteomes" id="UP001440612"/>
    </source>
</evidence>
<dbReference type="SUPFAM" id="SSF56003">
    <property type="entry name" value="Molybdenum cofactor-binding domain"/>
    <property type="match status" value="2"/>
</dbReference>
<dbReference type="InterPro" id="IPR012368">
    <property type="entry name" value="OxRdtase_Mopterin-bd_su_IorB"/>
</dbReference>
<dbReference type="Gene3D" id="3.90.1170.50">
    <property type="entry name" value="Aldehyde oxidase/xanthine dehydrogenase, a/b hammerhead"/>
    <property type="match status" value="1"/>
</dbReference>
<accession>A0ABZ2V028</accession>
<evidence type="ECO:0000256" key="1">
    <source>
        <dbReference type="SAM" id="Phobius"/>
    </source>
</evidence>
<keyword evidence="1" id="KW-1133">Transmembrane helix</keyword>
<dbReference type="EMBL" id="CP150951">
    <property type="protein sequence ID" value="WZC47481.1"/>
    <property type="molecule type" value="Genomic_DNA"/>
</dbReference>
<dbReference type="InterPro" id="IPR052516">
    <property type="entry name" value="N-heterocyclic_Hydroxylase"/>
</dbReference>
<keyword evidence="1" id="KW-0472">Membrane</keyword>
<dbReference type="Pfam" id="PF20256">
    <property type="entry name" value="MoCoBD_2"/>
    <property type="match status" value="1"/>
</dbReference>
<dbReference type="Gene3D" id="3.30.365.10">
    <property type="entry name" value="Aldehyde oxidase/xanthine dehydrogenase, molybdopterin binding domain"/>
    <property type="match status" value="4"/>
</dbReference>
<feature type="domain" description="Aldehyde oxidase/xanthine dehydrogenase a/b hammerhead" evidence="2">
    <location>
        <begin position="237"/>
        <end position="314"/>
    </location>
</feature>
<dbReference type="PANTHER" id="PTHR47495:SF2">
    <property type="entry name" value="ALDEHYDE DEHYDROGENASE"/>
    <property type="match status" value="1"/>
</dbReference>
<name>A0ABZ2V028_9RHOB</name>
<keyword evidence="4" id="KW-1185">Reference proteome</keyword>
<keyword evidence="1" id="KW-0812">Transmembrane</keyword>
<dbReference type="PANTHER" id="PTHR47495">
    <property type="entry name" value="ALDEHYDE DEHYDROGENASE"/>
    <property type="match status" value="1"/>
</dbReference>
<dbReference type="InterPro" id="IPR037165">
    <property type="entry name" value="AldOxase/xan_DH_Mopterin-bd_sf"/>
</dbReference>
<protein>
    <submittedName>
        <fullName evidence="3">Molybdopterin cofactor-binding domain-containing protein</fullName>
    </submittedName>
</protein>
<dbReference type="PIRSF" id="PIRSF036389">
    <property type="entry name" value="IOR_B"/>
    <property type="match status" value="1"/>
</dbReference>
<gene>
    <name evidence="3" type="ORF">AABB29_11140</name>
</gene>
<dbReference type="InterPro" id="IPR046867">
    <property type="entry name" value="AldOxase/xan_DH_MoCoBD2"/>
</dbReference>
<proteinExistence type="predicted"/>
<dbReference type="Proteomes" id="UP001440612">
    <property type="component" value="Chromosome"/>
</dbReference>
<feature type="transmembrane region" description="Helical" evidence="1">
    <location>
        <begin position="12"/>
        <end position="30"/>
    </location>
</feature>
<sequence length="744" mass="79214">MASIGKIARRTFLIGTAAIAGGVAFGVYQVRKDPPNPLVAGDGEATLNPYILVNADGITIIAPRAEMGQGVHTTLAALAAEEMDVAWDDITVLHGPPAQAYYNQALLGLALPFHHYADSDFQHNLRKNVGMVGKLLNLQVTGGSTSTKDAYDRMRHAGASAREALKLAAADQLGLDASTLTTADSKVIAPDGTEIAYTALAEAVRDISPPDVALRAKSEWKYLGKSMPRTDMVGKSTGTATYATDTKLDGMKFATVRMNPRRSGMVSYDDSTAKTMAGVEAIIDLGDGIGVVASNTWLAIQAANAVDIEWEQASYPADTDGLLAATKAAFDLDPNSTARDEGDVNDAVEGTEVTAEYVVPYLAHSTMEPMTATAIYRGDSLEVWSGNQAPVIVREKCAEACGLDPEQVTVHTTLMGGGFGRRSESDFSVHAAKIAAAMPNTPIRMTWSREEDMQHDFYRPAAIGQFRGVVADGKAVLLDGKIAAQSVSHSAMARMTGQVPPGPDRGHVEGAADQPYGIPNFRISGHLAELTVPLGFWRSVGNSHNGFFFDTFIDEMAHAAGADPLQFRLDMTKDEHAPSAGVIAAVGEMSNWGSDKPANIGRGIGFTYSFGTPVAEVVEVEDTGNGIKINKCWIACDMGTALDPSIVEAQMTSGAIYGFSAAMQGEITFYDGEAEQYNFYDYDAMRMHNVPAFEVQILENNNHMGGAGEPGTPPSMPALGNALFDLTGVRARELPLINTFDLIL</sequence>
<dbReference type="InterPro" id="IPR008274">
    <property type="entry name" value="AldOxase/xan_DH_MoCoBD1"/>
</dbReference>
<dbReference type="RefSeq" id="WP_341365601.1">
    <property type="nucleotide sequence ID" value="NZ_CP150951.2"/>
</dbReference>
<organism evidence="3 4">
    <name type="scientific">Yoonia phaeophyticola</name>
    <dbReference type="NCBI Taxonomy" id="3137369"/>
    <lineage>
        <taxon>Bacteria</taxon>
        <taxon>Pseudomonadati</taxon>
        <taxon>Pseudomonadota</taxon>
        <taxon>Alphaproteobacteria</taxon>
        <taxon>Rhodobacterales</taxon>
        <taxon>Paracoccaceae</taxon>
        <taxon>Yoonia</taxon>
    </lineage>
</organism>
<dbReference type="InterPro" id="IPR000674">
    <property type="entry name" value="Ald_Oxase/Xan_DH_a/b"/>
</dbReference>